<keyword evidence="7" id="KW-1185">Reference proteome</keyword>
<dbReference type="CDD" id="cd03714">
    <property type="entry name" value="RT_DIRS1"/>
    <property type="match status" value="1"/>
</dbReference>
<name>A0ABQ8L636_LABRO</name>
<evidence type="ECO:0000256" key="4">
    <source>
        <dbReference type="SAM" id="MobiDB-lite"/>
    </source>
</evidence>
<sequence length="1302" mass="142548">MSEIDSSSETNSPDSLAPFAVAKHSSAPRKTSIQPAAPPRGRRPSRAAAARPSKRRGTPSPPPHKGQPPSPASFYASALQDIPPRTNGPCRAYAKRSAPPAPSSRDPRAPPPTSTPPSKASGKASRVRPTPYSRPEQTPNPSGSGLRLASRSRKPSASLGRAPDSEAASTPPPPHSAKRQHSALPSGTPCLVSLSRQNSASMSPLAAQSLSLSAHPAPAGVICSVYPLRRRELCDYLAIIAELALSYGGSHFYTYHKLFSAKCAIRLAQWNQRAYWGALDTELHSRVFTGCRNISCAVCHSSPHPPIHPPTTACPFIIPSIPPCPEPSQPMPTSYVPHSSKALLSTSTCLRSSSPPSSQICMSFNASRCTRQRCRFMHLCSYCGGVHAHLICPVHKAANKKSKPYLSTPVNISHLSAELTHHPDHNFTNYILSGLTHGFHPGVEILPSRSLICPNLQSALAEPEILASPPGSSQAKKRLIIDLSFPHNSPFPSINSLILLEEFSLDYHDIDQAIALIKDAGRSAWLAKLDITSTFKVMPIHPDFWHLFSIRWRNKFYFAVRLMFGCRSSPKIFEMLSEAICWILSNNHAIPYLIHLLDDFLIISPCDSIPAAHLLAAQKVFSHLGIPLALDKTSGPCTSIEFLGINLDSQKSQASLPKEKIDRTTLVASTLIDTSSCSKRELLSVLSHLNFAMRIIPQGRPFVSHLFSLASCAHALEDRISLTESCRNELSLWVSFLSQWNGLSFFYNNLISSPIDIQLFTDAAPSVSFGGFYQGRWFASTWPPQLLDLPQQQTSSALFELYPLVVAALLWEIQTAGTRGGTTPNPSTSLFATDIPIDHPPSALREASLSSILQAVSPRTLQSYLTAWKSFKEFHSIHKLMFPDFSLLATTSFISHLNLAISSNFNPSIHPTISDLQLLDHETISFFIKQSKTDQSMKGHLIYIFNLQSPIFPYQTLLAFLQLRKSQTQLPSDPLFTDDFNRPNRRSNYSSTKGISQHQIQALSRWSSEAFKNYIRTDHSHIKEAHCTLISHPPSLGFRRSLALTPTLPQQCQPLSPIFYILPLPQQSPLRQEPSLYFLTAAAVLAPTGAFPKFTAAAASASQESFLFSPLPLQKPPLYFHTAAVVSTPAGVSLYFHTAAVVSAPAGALSLFFTQHKLSLYFHTAAVVSAPAGAFSVFPPCRSNGLSRRSLSSISPLPQQCLPHRSFFSISPLPQYCLLPQEPSLCFHTVAVVLFPQEPFLYLLTAAAVSTPAEPFFSTSSPPQQCPLPQEPFSLPPHCRSSVRSRRSLFLYLLTAAAVIAS</sequence>
<dbReference type="InterPro" id="IPR043502">
    <property type="entry name" value="DNA/RNA_pol_sf"/>
</dbReference>
<dbReference type="EMBL" id="JACTAM010001698">
    <property type="protein sequence ID" value="KAI2646202.1"/>
    <property type="molecule type" value="Genomic_DNA"/>
</dbReference>
<evidence type="ECO:0000313" key="7">
    <source>
        <dbReference type="Proteomes" id="UP000830375"/>
    </source>
</evidence>
<dbReference type="Proteomes" id="UP000830375">
    <property type="component" value="Unassembled WGS sequence"/>
</dbReference>
<dbReference type="InterPro" id="IPR000477">
    <property type="entry name" value="RT_dom"/>
</dbReference>
<feature type="compositionally biased region" description="Pro residues" evidence="4">
    <location>
        <begin position="59"/>
        <end position="71"/>
    </location>
</feature>
<reference evidence="6 7" key="1">
    <citation type="submission" date="2022-01" db="EMBL/GenBank/DDBJ databases">
        <title>A high-quality chromosome-level genome assembly of rohu carp, Labeo rohita.</title>
        <authorList>
            <person name="Arick M.A. II"/>
            <person name="Hsu C.-Y."/>
            <person name="Magbanua Z."/>
            <person name="Pechanova O."/>
            <person name="Grover C."/>
            <person name="Miller E."/>
            <person name="Thrash A."/>
            <person name="Ezzel L."/>
            <person name="Alam S."/>
            <person name="Benzie J."/>
            <person name="Hamilton M."/>
            <person name="Karsi A."/>
            <person name="Lawrence M.L."/>
            <person name="Peterson D.G."/>
        </authorList>
    </citation>
    <scope>NUCLEOTIDE SEQUENCE [LARGE SCALE GENOMIC DNA]</scope>
    <source>
        <strain evidence="7">BAU-BD-2019</strain>
        <tissue evidence="6">Blood</tissue>
    </source>
</reference>
<dbReference type="SUPFAM" id="SSF56672">
    <property type="entry name" value="DNA/RNA polymerases"/>
    <property type="match status" value="1"/>
</dbReference>
<dbReference type="EC" id="3.1.26.4" evidence="2"/>
<organism evidence="6 7">
    <name type="scientific">Labeo rohita</name>
    <name type="common">Indian major carp</name>
    <name type="synonym">Cyprinus rohita</name>
    <dbReference type="NCBI Taxonomy" id="84645"/>
    <lineage>
        <taxon>Eukaryota</taxon>
        <taxon>Metazoa</taxon>
        <taxon>Chordata</taxon>
        <taxon>Craniata</taxon>
        <taxon>Vertebrata</taxon>
        <taxon>Euteleostomi</taxon>
        <taxon>Actinopterygii</taxon>
        <taxon>Neopterygii</taxon>
        <taxon>Teleostei</taxon>
        <taxon>Ostariophysi</taxon>
        <taxon>Cypriniformes</taxon>
        <taxon>Cyprinidae</taxon>
        <taxon>Labeoninae</taxon>
        <taxon>Labeonini</taxon>
        <taxon>Labeo</taxon>
    </lineage>
</organism>
<evidence type="ECO:0000256" key="2">
    <source>
        <dbReference type="ARBA" id="ARBA00012180"/>
    </source>
</evidence>
<comment type="caution">
    <text evidence="6">The sequence shown here is derived from an EMBL/GenBank/DDBJ whole genome shotgun (WGS) entry which is preliminary data.</text>
</comment>
<evidence type="ECO:0000313" key="6">
    <source>
        <dbReference type="EMBL" id="KAI2646202.1"/>
    </source>
</evidence>
<evidence type="ECO:0000259" key="5">
    <source>
        <dbReference type="PROSITE" id="PS50103"/>
    </source>
</evidence>
<feature type="compositionally biased region" description="Polar residues" evidence="4">
    <location>
        <begin position="1"/>
        <end position="14"/>
    </location>
</feature>
<protein>
    <recommendedName>
        <fullName evidence="2">ribonuclease H</fullName>
        <ecNumber evidence="2">3.1.26.4</ecNumber>
    </recommendedName>
</protein>
<dbReference type="Pfam" id="PF00078">
    <property type="entry name" value="RVT_1"/>
    <property type="match status" value="1"/>
</dbReference>
<evidence type="ECO:0000256" key="1">
    <source>
        <dbReference type="ARBA" id="ARBA00010879"/>
    </source>
</evidence>
<feature type="region of interest" description="Disordered" evidence="4">
    <location>
        <begin position="974"/>
        <end position="993"/>
    </location>
</feature>
<feature type="domain" description="C3H1-type" evidence="5">
    <location>
        <begin position="355"/>
        <end position="381"/>
    </location>
</feature>
<evidence type="ECO:0000256" key="3">
    <source>
        <dbReference type="PROSITE-ProRule" id="PRU00723"/>
    </source>
</evidence>
<dbReference type="InterPro" id="IPR000571">
    <property type="entry name" value="Znf_CCCH"/>
</dbReference>
<accession>A0ABQ8L636</accession>
<dbReference type="Gene3D" id="3.30.70.270">
    <property type="match status" value="1"/>
</dbReference>
<feature type="zinc finger region" description="C3H1-type" evidence="3">
    <location>
        <begin position="355"/>
        <end position="381"/>
    </location>
</feature>
<dbReference type="PANTHER" id="PTHR33050">
    <property type="entry name" value="REVERSE TRANSCRIPTASE DOMAIN-CONTAINING PROTEIN"/>
    <property type="match status" value="1"/>
</dbReference>
<keyword evidence="3" id="KW-0479">Metal-binding</keyword>
<feature type="region of interest" description="Disordered" evidence="4">
    <location>
        <begin position="1"/>
        <end position="190"/>
    </location>
</feature>
<gene>
    <name evidence="6" type="ORF">H4Q32_024071</name>
</gene>
<proteinExistence type="inferred from homology"/>
<dbReference type="InterPro" id="IPR043128">
    <property type="entry name" value="Rev_trsase/Diguanyl_cyclase"/>
</dbReference>
<keyword evidence="3" id="KW-0863">Zinc-finger</keyword>
<comment type="similarity">
    <text evidence="1">Belongs to the beta type-B retroviral polymerase family. HERV class-II K(HML-2) pol subfamily.</text>
</comment>
<dbReference type="InterPro" id="IPR052055">
    <property type="entry name" value="Hepadnavirus_pol/RT"/>
</dbReference>
<dbReference type="PROSITE" id="PS50103">
    <property type="entry name" value="ZF_C3H1"/>
    <property type="match status" value="1"/>
</dbReference>
<keyword evidence="3" id="KW-0862">Zinc</keyword>
<dbReference type="Gene3D" id="3.10.10.10">
    <property type="entry name" value="HIV Type 1 Reverse Transcriptase, subunit A, domain 1"/>
    <property type="match status" value="1"/>
</dbReference>
<dbReference type="PANTHER" id="PTHR33050:SF8">
    <property type="entry name" value="REVERSE TRANSCRIPTASE DOMAIN-CONTAINING PROTEIN"/>
    <property type="match status" value="1"/>
</dbReference>